<gene>
    <name evidence="4" type="ORF">F8153_12535</name>
</gene>
<dbReference type="GO" id="GO:0046872">
    <property type="term" value="F:metal ion binding"/>
    <property type="evidence" value="ECO:0007669"/>
    <property type="project" value="InterPro"/>
</dbReference>
<dbReference type="PROSITE" id="PS51332">
    <property type="entry name" value="B12_BINDING"/>
    <property type="match status" value="1"/>
</dbReference>
<dbReference type="InterPro" id="IPR050807">
    <property type="entry name" value="TransReg_Diox_bact_type"/>
</dbReference>
<dbReference type="Gene3D" id="1.10.1240.10">
    <property type="entry name" value="Methionine synthase domain"/>
    <property type="match status" value="1"/>
</dbReference>
<keyword evidence="5" id="KW-1185">Reference proteome</keyword>
<proteinExistence type="predicted"/>
<protein>
    <submittedName>
        <fullName evidence="4">Helix-turn-helix domain-containing protein</fullName>
    </submittedName>
</protein>
<evidence type="ECO:0000259" key="2">
    <source>
        <dbReference type="PROSITE" id="PS50943"/>
    </source>
</evidence>
<dbReference type="Gene3D" id="3.40.50.280">
    <property type="entry name" value="Cobalamin-binding domain"/>
    <property type="match status" value="1"/>
</dbReference>
<dbReference type="PROSITE" id="PS50943">
    <property type="entry name" value="HTH_CROC1"/>
    <property type="match status" value="1"/>
</dbReference>
<dbReference type="AlphaFoldDB" id="A0A833HM84"/>
<comment type="caution">
    <text evidence="4">The sequence shown here is derived from an EMBL/GenBank/DDBJ whole genome shotgun (WGS) entry which is preliminary data.</text>
</comment>
<dbReference type="GO" id="GO:0031419">
    <property type="term" value="F:cobalamin binding"/>
    <property type="evidence" value="ECO:0007669"/>
    <property type="project" value="InterPro"/>
</dbReference>
<dbReference type="Gene3D" id="1.10.260.40">
    <property type="entry name" value="lambda repressor-like DNA-binding domains"/>
    <property type="match status" value="1"/>
</dbReference>
<dbReference type="InterPro" id="IPR010982">
    <property type="entry name" value="Lambda_DNA-bd_dom_sf"/>
</dbReference>
<sequence>MGSFGDRLKALRKAKKLTQKELAESLNLAQTTIANYEGNLRLPNYDTLNTLAKTFEVSIDFLIEGEKKKSNVILRDEEPIGRIQSYKEFDLEELKEVYIRELLNGNGRKVYDELVHLLRQGVRLKDLYRRIIEAALVEVGKEWEENKITVGHEHYFSEETLNLLAQLNSHIYAKENKKYRAALLCTHGEGHFIALKMINNLLEEDGWETYFLGTNVPLDGLITLLKEKNINLVALSITMNYHLNGTEALIKAIKSSNNTKPIKVLVGGRAFSHNPNLWRTIGADGFAIGFERIVEVCNELVNE</sequence>
<reference evidence="4 5" key="1">
    <citation type="submission" date="2019-10" db="EMBL/GenBank/DDBJ databases">
        <title>Alkaliphilus serpentinus sp. nov. and Alkaliphilus pronyensis sp. nov., two novel anaerobic alkaliphilic species isolated from the serpentinized-hosted hydrothermal field of the Prony Bay (New Caledonia).</title>
        <authorList>
            <person name="Postec A."/>
        </authorList>
    </citation>
    <scope>NUCLEOTIDE SEQUENCE [LARGE SCALE GENOMIC DNA]</scope>
    <source>
        <strain evidence="4 5">LacT</strain>
    </source>
</reference>
<dbReference type="Pfam" id="PF02607">
    <property type="entry name" value="B12-binding_2"/>
    <property type="match status" value="1"/>
</dbReference>
<evidence type="ECO:0000256" key="1">
    <source>
        <dbReference type="ARBA" id="ARBA00023125"/>
    </source>
</evidence>
<feature type="domain" description="HTH cro/C1-type" evidence="2">
    <location>
        <begin position="8"/>
        <end position="62"/>
    </location>
</feature>
<dbReference type="GO" id="GO:0003677">
    <property type="term" value="F:DNA binding"/>
    <property type="evidence" value="ECO:0007669"/>
    <property type="project" value="UniProtKB-KW"/>
</dbReference>
<dbReference type="InterPro" id="IPR036724">
    <property type="entry name" value="Cobalamin-bd_sf"/>
</dbReference>
<evidence type="ECO:0000313" key="5">
    <source>
        <dbReference type="Proteomes" id="UP000465601"/>
    </source>
</evidence>
<name>A0A833HM84_9FIRM</name>
<dbReference type="InterPro" id="IPR003759">
    <property type="entry name" value="Cbl-bd_cap"/>
</dbReference>
<dbReference type="Pfam" id="PF02310">
    <property type="entry name" value="B12-binding"/>
    <property type="match status" value="1"/>
</dbReference>
<dbReference type="CDD" id="cd00093">
    <property type="entry name" value="HTH_XRE"/>
    <property type="match status" value="1"/>
</dbReference>
<dbReference type="PANTHER" id="PTHR46797:SF1">
    <property type="entry name" value="METHYLPHOSPHONATE SYNTHASE"/>
    <property type="match status" value="1"/>
</dbReference>
<dbReference type="EMBL" id="WBZB01000044">
    <property type="protein sequence ID" value="KAB3527284.1"/>
    <property type="molecule type" value="Genomic_DNA"/>
</dbReference>
<dbReference type="RefSeq" id="WP_151866694.1">
    <property type="nucleotide sequence ID" value="NZ_WBZB01000044.1"/>
</dbReference>
<dbReference type="InterPro" id="IPR036594">
    <property type="entry name" value="Meth_synthase_dom"/>
</dbReference>
<organism evidence="4 5">
    <name type="scientific">Alkaliphilus serpentinus</name>
    <dbReference type="NCBI Taxonomy" id="1482731"/>
    <lineage>
        <taxon>Bacteria</taxon>
        <taxon>Bacillati</taxon>
        <taxon>Bacillota</taxon>
        <taxon>Clostridia</taxon>
        <taxon>Peptostreptococcales</taxon>
        <taxon>Natronincolaceae</taxon>
        <taxon>Alkaliphilus</taxon>
    </lineage>
</organism>
<feature type="domain" description="B12-binding" evidence="3">
    <location>
        <begin position="178"/>
        <end position="303"/>
    </location>
</feature>
<dbReference type="SMART" id="SM00530">
    <property type="entry name" value="HTH_XRE"/>
    <property type="match status" value="1"/>
</dbReference>
<keyword evidence="1" id="KW-0238">DNA-binding</keyword>
<dbReference type="InterPro" id="IPR001387">
    <property type="entry name" value="Cro/C1-type_HTH"/>
</dbReference>
<dbReference type="GO" id="GO:0005829">
    <property type="term" value="C:cytosol"/>
    <property type="evidence" value="ECO:0007669"/>
    <property type="project" value="TreeGrafter"/>
</dbReference>
<accession>A0A833HM84</accession>
<dbReference type="OrthoDB" id="5756833at2"/>
<dbReference type="SUPFAM" id="SSF47413">
    <property type="entry name" value="lambda repressor-like DNA-binding domains"/>
    <property type="match status" value="1"/>
</dbReference>
<dbReference type="PANTHER" id="PTHR46797">
    <property type="entry name" value="HTH-TYPE TRANSCRIPTIONAL REGULATOR"/>
    <property type="match status" value="1"/>
</dbReference>
<dbReference type="Proteomes" id="UP000465601">
    <property type="component" value="Unassembled WGS sequence"/>
</dbReference>
<dbReference type="InterPro" id="IPR006158">
    <property type="entry name" value="Cobalamin-bd"/>
</dbReference>
<evidence type="ECO:0000259" key="3">
    <source>
        <dbReference type="PROSITE" id="PS51332"/>
    </source>
</evidence>
<dbReference type="Pfam" id="PF12844">
    <property type="entry name" value="HTH_19"/>
    <property type="match status" value="1"/>
</dbReference>
<dbReference type="SUPFAM" id="SSF52242">
    <property type="entry name" value="Cobalamin (vitamin B12)-binding domain"/>
    <property type="match status" value="1"/>
</dbReference>
<evidence type="ECO:0000313" key="4">
    <source>
        <dbReference type="EMBL" id="KAB3527284.1"/>
    </source>
</evidence>
<dbReference type="GO" id="GO:0003700">
    <property type="term" value="F:DNA-binding transcription factor activity"/>
    <property type="evidence" value="ECO:0007669"/>
    <property type="project" value="TreeGrafter"/>
</dbReference>